<dbReference type="SMART" id="SM00382">
    <property type="entry name" value="AAA"/>
    <property type="match status" value="1"/>
</dbReference>
<keyword evidence="2" id="KW-0813">Transport</keyword>
<evidence type="ECO:0000256" key="3">
    <source>
        <dbReference type="ARBA" id="ARBA00022741"/>
    </source>
</evidence>
<dbReference type="Proteomes" id="UP000031449">
    <property type="component" value="Chromosome"/>
</dbReference>
<dbReference type="InterPro" id="IPR027417">
    <property type="entry name" value="P-loop_NTPase"/>
</dbReference>
<dbReference type="InterPro" id="IPR017871">
    <property type="entry name" value="ABC_transporter-like_CS"/>
</dbReference>
<dbReference type="InterPro" id="IPR050319">
    <property type="entry name" value="ABC_transp_ATP-bind"/>
</dbReference>
<dbReference type="InterPro" id="IPR003439">
    <property type="entry name" value="ABC_transporter-like_ATP-bd"/>
</dbReference>
<dbReference type="STRING" id="1508404.JMA_07380"/>
<dbReference type="CDD" id="cd03257">
    <property type="entry name" value="ABC_NikE_OppD_transporters"/>
    <property type="match status" value="1"/>
</dbReference>
<gene>
    <name evidence="6" type="ORF">JMA_07380</name>
</gene>
<evidence type="ECO:0000259" key="5">
    <source>
        <dbReference type="PROSITE" id="PS50893"/>
    </source>
</evidence>
<dbReference type="PROSITE" id="PS50893">
    <property type="entry name" value="ABC_TRANSPORTER_2"/>
    <property type="match status" value="1"/>
</dbReference>
<dbReference type="Pfam" id="PF08352">
    <property type="entry name" value="oligo_HPY"/>
    <property type="match status" value="1"/>
</dbReference>
<accession>A0A0B5AI37</accession>
<dbReference type="BioCyc" id="JESP1508404:G14D9-9955-MONOMER"/>
<dbReference type="AlphaFoldDB" id="A0A0B5AI37"/>
<dbReference type="PANTHER" id="PTHR43776">
    <property type="entry name" value="TRANSPORT ATP-BINDING PROTEIN"/>
    <property type="match status" value="1"/>
</dbReference>
<evidence type="ECO:0000256" key="4">
    <source>
        <dbReference type="ARBA" id="ARBA00022840"/>
    </source>
</evidence>
<dbReference type="NCBIfam" id="NF008453">
    <property type="entry name" value="PRK11308.1"/>
    <property type="match status" value="1"/>
</dbReference>
<dbReference type="HOGENOM" id="CLU_000604_1_23_9"/>
<organism evidence="6 7">
    <name type="scientific">Jeotgalibacillus malaysiensis</name>
    <dbReference type="NCBI Taxonomy" id="1508404"/>
    <lineage>
        <taxon>Bacteria</taxon>
        <taxon>Bacillati</taxon>
        <taxon>Bacillota</taxon>
        <taxon>Bacilli</taxon>
        <taxon>Bacillales</taxon>
        <taxon>Caryophanaceae</taxon>
        <taxon>Jeotgalibacillus</taxon>
    </lineage>
</organism>
<comment type="similarity">
    <text evidence="1">Belongs to the ABC transporter superfamily.</text>
</comment>
<sequence length="342" mass="38155">MTTETLLRVENLKKHFPIRGGILGKEVGSVKAVEGVSFEVKKGETLGIVGESGCGKSTTGRMLLRLIEPTDGKVYFEGQDVTQLSTGDMRKLRRDMQMVFQDPFASLNPRHTVEKILEEPLKVHGIGTPKERKQKVRELLEIVGLSSYHAKRYPHQFSGGQRQRIGIARALMTQPKLIIADEPVSALDVSIQSQVLNLMQDLQKEFQLTYIVIAHDLGVVRHISDRVGVMYLGRMAELTDSEKLYDKPLHPYTQALLSAVPIPDPLYQKDAVVLEGDIPSPSNPPSGCAFHTRCPFKMDVCSQKVPELREHEPGHYVACHLYTEEGSAAGQNKQLLEEGKHE</sequence>
<dbReference type="GO" id="GO:0016887">
    <property type="term" value="F:ATP hydrolysis activity"/>
    <property type="evidence" value="ECO:0007669"/>
    <property type="project" value="InterPro"/>
</dbReference>
<dbReference type="KEGG" id="jeo:JMA_07380"/>
<feature type="domain" description="ABC transporter" evidence="5">
    <location>
        <begin position="7"/>
        <end position="257"/>
    </location>
</feature>
<dbReference type="GO" id="GO:0055085">
    <property type="term" value="P:transmembrane transport"/>
    <property type="evidence" value="ECO:0007669"/>
    <property type="project" value="UniProtKB-ARBA"/>
</dbReference>
<evidence type="ECO:0000256" key="1">
    <source>
        <dbReference type="ARBA" id="ARBA00005417"/>
    </source>
</evidence>
<evidence type="ECO:0000256" key="2">
    <source>
        <dbReference type="ARBA" id="ARBA00022448"/>
    </source>
</evidence>
<evidence type="ECO:0000313" key="6">
    <source>
        <dbReference type="EMBL" id="AJD90055.1"/>
    </source>
</evidence>
<dbReference type="InterPro" id="IPR003593">
    <property type="entry name" value="AAA+_ATPase"/>
</dbReference>
<keyword evidence="4" id="KW-0067">ATP-binding</keyword>
<reference evidence="6 7" key="1">
    <citation type="submission" date="2014-08" db="EMBL/GenBank/DDBJ databases">
        <title>Complete genome of a marine bacteria Jeotgalibacillus malaysiensis.</title>
        <authorList>
            <person name="Yaakop A.S."/>
            <person name="Chan K.-G."/>
            <person name="Goh K.M."/>
        </authorList>
    </citation>
    <scope>NUCLEOTIDE SEQUENCE [LARGE SCALE GENOMIC DNA]</scope>
    <source>
        <strain evidence="6 7">D5</strain>
    </source>
</reference>
<protein>
    <submittedName>
        <fullName evidence="6">Peptide ABC transporter substrate-binding protein</fullName>
    </submittedName>
</protein>
<dbReference type="GO" id="GO:0005524">
    <property type="term" value="F:ATP binding"/>
    <property type="evidence" value="ECO:0007669"/>
    <property type="project" value="UniProtKB-KW"/>
</dbReference>
<dbReference type="Pfam" id="PF00005">
    <property type="entry name" value="ABC_tran"/>
    <property type="match status" value="1"/>
</dbReference>
<dbReference type="OrthoDB" id="9802264at2"/>
<dbReference type="FunFam" id="3.40.50.300:FF:000016">
    <property type="entry name" value="Oligopeptide ABC transporter ATP-binding component"/>
    <property type="match status" value="1"/>
</dbReference>
<dbReference type="PANTHER" id="PTHR43776:SF7">
    <property type="entry name" value="D,D-DIPEPTIDE TRANSPORT ATP-BINDING PROTEIN DDPF-RELATED"/>
    <property type="match status" value="1"/>
</dbReference>
<name>A0A0B5AI37_9BACL</name>
<dbReference type="PROSITE" id="PS00211">
    <property type="entry name" value="ABC_TRANSPORTER_1"/>
    <property type="match status" value="1"/>
</dbReference>
<keyword evidence="7" id="KW-1185">Reference proteome</keyword>
<dbReference type="SUPFAM" id="SSF52540">
    <property type="entry name" value="P-loop containing nucleoside triphosphate hydrolases"/>
    <property type="match status" value="1"/>
</dbReference>
<dbReference type="GO" id="GO:0015833">
    <property type="term" value="P:peptide transport"/>
    <property type="evidence" value="ECO:0007669"/>
    <property type="project" value="InterPro"/>
</dbReference>
<evidence type="ECO:0000313" key="7">
    <source>
        <dbReference type="Proteomes" id="UP000031449"/>
    </source>
</evidence>
<dbReference type="EMBL" id="CP009416">
    <property type="protein sequence ID" value="AJD90055.1"/>
    <property type="molecule type" value="Genomic_DNA"/>
</dbReference>
<dbReference type="InterPro" id="IPR013563">
    <property type="entry name" value="Oligopep_ABC_C"/>
</dbReference>
<keyword evidence="3" id="KW-0547">Nucleotide-binding</keyword>
<dbReference type="NCBIfam" id="TIGR01727">
    <property type="entry name" value="oligo_HPY"/>
    <property type="match status" value="1"/>
</dbReference>
<dbReference type="Gene3D" id="3.40.50.300">
    <property type="entry name" value="P-loop containing nucleotide triphosphate hydrolases"/>
    <property type="match status" value="1"/>
</dbReference>
<proteinExistence type="inferred from homology"/>